<sequence>MDEEIERLVIGVRADTSGFARDVAVLRDTLEGPLSRGADRAGRAVETALARAVRTGKLGFEDLKAVALSAMGEIAASAIRAGIGSVLGGGG</sequence>
<gene>
    <name evidence="1" type="ORF">NS334_01230</name>
</gene>
<dbReference type="AlphaFoldDB" id="A0A147I9Z6"/>
<reference evidence="1 2" key="1">
    <citation type="journal article" date="2016" name="Front. Microbiol.">
        <title>Genomic Resource of Rice Seed Associated Bacteria.</title>
        <authorList>
            <person name="Midha S."/>
            <person name="Bansal K."/>
            <person name="Sharma S."/>
            <person name="Kumar N."/>
            <person name="Patil P.P."/>
            <person name="Chaudhry V."/>
            <person name="Patil P.B."/>
        </authorList>
    </citation>
    <scope>NUCLEOTIDE SEQUENCE [LARGE SCALE GENOMIC DNA]</scope>
    <source>
        <strain evidence="1 2">NS334</strain>
    </source>
</reference>
<evidence type="ECO:0000313" key="1">
    <source>
        <dbReference type="EMBL" id="KTT76385.1"/>
    </source>
</evidence>
<evidence type="ECO:0000313" key="2">
    <source>
        <dbReference type="Proteomes" id="UP000074310"/>
    </source>
</evidence>
<dbReference type="Proteomes" id="UP000074310">
    <property type="component" value="Unassembled WGS sequence"/>
</dbReference>
<proteinExistence type="predicted"/>
<protein>
    <submittedName>
        <fullName evidence="1">Tail tape measure protein</fullName>
    </submittedName>
</protein>
<name>A0A147I9Z6_9SPHN</name>
<comment type="caution">
    <text evidence="1">The sequence shown here is derived from an EMBL/GenBank/DDBJ whole genome shotgun (WGS) entry which is preliminary data.</text>
</comment>
<accession>A0A147I9Z6</accession>
<organism evidence="1 2">
    <name type="scientific">Sphingomonas endophytica</name>
    <dbReference type="NCBI Taxonomy" id="869719"/>
    <lineage>
        <taxon>Bacteria</taxon>
        <taxon>Pseudomonadati</taxon>
        <taxon>Pseudomonadota</taxon>
        <taxon>Alphaproteobacteria</taxon>
        <taxon>Sphingomonadales</taxon>
        <taxon>Sphingomonadaceae</taxon>
        <taxon>Sphingomonas</taxon>
    </lineage>
</organism>
<dbReference type="EMBL" id="LDTB01000002">
    <property type="protein sequence ID" value="KTT76385.1"/>
    <property type="molecule type" value="Genomic_DNA"/>
</dbReference>
<feature type="non-terminal residue" evidence="1">
    <location>
        <position position="91"/>
    </location>
</feature>
<keyword evidence="2" id="KW-1185">Reference proteome</keyword>